<evidence type="ECO:0000313" key="3">
    <source>
        <dbReference type="EMBL" id="THC81250.1"/>
    </source>
</evidence>
<evidence type="ECO:0000256" key="1">
    <source>
        <dbReference type="SAM" id="Coils"/>
    </source>
</evidence>
<feature type="coiled-coil region" evidence="1">
    <location>
        <begin position="43"/>
        <end position="70"/>
    </location>
</feature>
<reference evidence="2 5" key="2">
    <citation type="submission" date="2020-07" db="EMBL/GenBank/DDBJ databases">
        <title>Organ Donor 1.</title>
        <authorList>
            <person name="Marsh A.J."/>
            <person name="Azcarate-Peril M.A."/>
        </authorList>
    </citation>
    <scope>NUCLEOTIDE SEQUENCE [LARGE SCALE GENOMIC DNA]</scope>
    <source>
        <strain evidence="2 5">AMC0712</strain>
    </source>
</reference>
<sequence length="71" mass="8069">MAKPDFETLVARLGDLREAARRLADEDYISARYKGYSSEGLTLEEVLAKLETTEHEIAKLERALEQLADEE</sequence>
<organism evidence="2 5">
    <name type="scientific">Lacticaseibacillus rhamnosus</name>
    <name type="common">Lactobacillus rhamnosus</name>
    <dbReference type="NCBI Taxonomy" id="47715"/>
    <lineage>
        <taxon>Bacteria</taxon>
        <taxon>Bacillati</taxon>
        <taxon>Bacillota</taxon>
        <taxon>Bacilli</taxon>
        <taxon>Lactobacillales</taxon>
        <taxon>Lactobacillaceae</taxon>
        <taxon>Lacticaseibacillus</taxon>
    </lineage>
</organism>
<accession>A0A508YWK2</accession>
<dbReference type="Proteomes" id="UP000552935">
    <property type="component" value="Unassembled WGS sequence"/>
</dbReference>
<comment type="caution">
    <text evidence="2">The sequence shown here is derived from an EMBL/GenBank/DDBJ whole genome shotgun (WGS) entry which is preliminary data.</text>
</comment>
<dbReference type="EMBL" id="JACCKI010000003">
    <property type="protein sequence ID" value="NZA04579.1"/>
    <property type="molecule type" value="Genomic_DNA"/>
</dbReference>
<dbReference type="EMBL" id="SSHM01000001">
    <property type="protein sequence ID" value="THC81250.1"/>
    <property type="molecule type" value="Genomic_DNA"/>
</dbReference>
<evidence type="ECO:0000313" key="2">
    <source>
        <dbReference type="EMBL" id="NZA04579.1"/>
    </source>
</evidence>
<proteinExistence type="predicted"/>
<evidence type="ECO:0000313" key="5">
    <source>
        <dbReference type="Proteomes" id="UP000552935"/>
    </source>
</evidence>
<reference evidence="3 4" key="1">
    <citation type="submission" date="2019-04" db="EMBL/GenBank/DDBJ databases">
        <title>Genome Announcement to Ensure Probiotic Safety of Lactobacillus rhamnosus UBLR-58.</title>
        <authorList>
            <person name="Sulthana A."/>
            <person name="Lakshmi S.G."/>
            <person name="Madempudi R.S."/>
        </authorList>
    </citation>
    <scope>NUCLEOTIDE SEQUENCE [LARGE SCALE GENOMIC DNA]</scope>
    <source>
        <strain evidence="3 4">UBLR-58</strain>
    </source>
</reference>
<dbReference type="AlphaFoldDB" id="A0A508YWK2"/>
<gene>
    <name evidence="3" type="ORF">E6L36_13270</name>
    <name evidence="2" type="ORF">H0N82_05535</name>
</gene>
<dbReference type="RefSeq" id="WP_005691454.1">
    <property type="nucleotide sequence ID" value="NZ_CABFNI010000008.1"/>
</dbReference>
<keyword evidence="1" id="KW-0175">Coiled coil</keyword>
<protein>
    <submittedName>
        <fullName evidence="2">Uncharacterized protein</fullName>
    </submittedName>
</protein>
<evidence type="ECO:0000313" key="4">
    <source>
        <dbReference type="Proteomes" id="UP000307517"/>
    </source>
</evidence>
<dbReference type="Proteomes" id="UP000307517">
    <property type="component" value="Unassembled WGS sequence"/>
</dbReference>
<name>A0A508YWK2_LACRH</name>